<proteinExistence type="predicted"/>
<keyword evidence="3" id="KW-1185">Reference proteome</keyword>
<dbReference type="SUPFAM" id="SSF81383">
    <property type="entry name" value="F-box domain"/>
    <property type="match status" value="1"/>
</dbReference>
<dbReference type="OrthoDB" id="5139943at2759"/>
<accession>A0A6A6HAD7</accession>
<gene>
    <name evidence="2" type="ORF">EV356DRAFT_576177</name>
</gene>
<dbReference type="InterPro" id="IPR036047">
    <property type="entry name" value="F-box-like_dom_sf"/>
</dbReference>
<evidence type="ECO:0000313" key="3">
    <source>
        <dbReference type="Proteomes" id="UP000800092"/>
    </source>
</evidence>
<organism evidence="2 3">
    <name type="scientific">Viridothelium virens</name>
    <name type="common">Speckled blister lichen</name>
    <name type="synonym">Trypethelium virens</name>
    <dbReference type="NCBI Taxonomy" id="1048519"/>
    <lineage>
        <taxon>Eukaryota</taxon>
        <taxon>Fungi</taxon>
        <taxon>Dikarya</taxon>
        <taxon>Ascomycota</taxon>
        <taxon>Pezizomycotina</taxon>
        <taxon>Dothideomycetes</taxon>
        <taxon>Dothideomycetes incertae sedis</taxon>
        <taxon>Trypetheliales</taxon>
        <taxon>Trypetheliaceae</taxon>
        <taxon>Viridothelium</taxon>
    </lineage>
</organism>
<dbReference type="EMBL" id="ML991794">
    <property type="protein sequence ID" value="KAF2234977.1"/>
    <property type="molecule type" value="Genomic_DNA"/>
</dbReference>
<dbReference type="Pfam" id="PF12937">
    <property type="entry name" value="F-box-like"/>
    <property type="match status" value="1"/>
</dbReference>
<dbReference type="AlphaFoldDB" id="A0A6A6HAD7"/>
<feature type="domain" description="F-box" evidence="1">
    <location>
        <begin position="6"/>
        <end position="52"/>
    </location>
</feature>
<reference evidence="2" key="1">
    <citation type="journal article" date="2020" name="Stud. Mycol.">
        <title>101 Dothideomycetes genomes: a test case for predicting lifestyles and emergence of pathogens.</title>
        <authorList>
            <person name="Haridas S."/>
            <person name="Albert R."/>
            <person name="Binder M."/>
            <person name="Bloem J."/>
            <person name="Labutti K."/>
            <person name="Salamov A."/>
            <person name="Andreopoulos B."/>
            <person name="Baker S."/>
            <person name="Barry K."/>
            <person name="Bills G."/>
            <person name="Bluhm B."/>
            <person name="Cannon C."/>
            <person name="Castanera R."/>
            <person name="Culley D."/>
            <person name="Daum C."/>
            <person name="Ezra D."/>
            <person name="Gonzalez J."/>
            <person name="Henrissat B."/>
            <person name="Kuo A."/>
            <person name="Liang C."/>
            <person name="Lipzen A."/>
            <person name="Lutzoni F."/>
            <person name="Magnuson J."/>
            <person name="Mondo S."/>
            <person name="Nolan M."/>
            <person name="Ohm R."/>
            <person name="Pangilinan J."/>
            <person name="Park H.-J."/>
            <person name="Ramirez L."/>
            <person name="Alfaro M."/>
            <person name="Sun H."/>
            <person name="Tritt A."/>
            <person name="Yoshinaga Y."/>
            <person name="Zwiers L.-H."/>
            <person name="Turgeon B."/>
            <person name="Goodwin S."/>
            <person name="Spatafora J."/>
            <person name="Crous P."/>
            <person name="Grigoriev I."/>
        </authorList>
    </citation>
    <scope>NUCLEOTIDE SEQUENCE</scope>
    <source>
        <strain evidence="2">Tuck. ex Michener</strain>
    </source>
</reference>
<dbReference type="PROSITE" id="PS50181">
    <property type="entry name" value="FBOX"/>
    <property type="match status" value="1"/>
</dbReference>
<evidence type="ECO:0000259" key="1">
    <source>
        <dbReference type="PROSITE" id="PS50181"/>
    </source>
</evidence>
<dbReference type="Proteomes" id="UP000800092">
    <property type="component" value="Unassembled WGS sequence"/>
</dbReference>
<dbReference type="InterPro" id="IPR001810">
    <property type="entry name" value="F-box_dom"/>
</dbReference>
<sequence length="461" mass="51640">MDAAQGPRLGALPTEILWRIARHCPAETCLNLTQVSRHLRTSLYDRLVFREIIIQSRLRAQSENLLIPKSPESTDSPRTTRAAAREAEELTQLRSIPPNFSIERLEKLLGDDLQAWIRVAVAESKAYQINKELPAIADKDEYCSTGKALLHGIYKYGTVLSTLHHPWVYGELVTKFLASRISSAKLDSRGKPDLGIGAGDDVLPALSFNICAAALSNPKSVDSQHTACKIIADTSLRCEEEADSPDSTATQFALAACTALLETHLDGEPDSDPQLPRIQDLPWITDIEKGVIPLPCAPPSSSEKPNRFVSWSDWESDCIHRMTDPNWLEDGYWCGYWSFDGALVQGVPRVQFADAVEGLVFRVHRARPSDRGPTPHRIRALYPNSGHNFHLEGEFTRDGQFTMGPPGDFWVWRGRMTPFGMFGFWGSTDWSRVAGICWLWKKSWSDAAREEKIQRKQSNGE</sequence>
<protein>
    <recommendedName>
        <fullName evidence="1">F-box domain-containing protein</fullName>
    </recommendedName>
</protein>
<name>A0A6A6HAD7_VIRVR</name>
<evidence type="ECO:0000313" key="2">
    <source>
        <dbReference type="EMBL" id="KAF2234977.1"/>
    </source>
</evidence>